<reference evidence="1 2" key="1">
    <citation type="submission" date="2023-07" db="EMBL/GenBank/DDBJ databases">
        <title>Sorghum-associated microbial communities from plants grown in Nebraska, USA.</title>
        <authorList>
            <person name="Schachtman D."/>
        </authorList>
    </citation>
    <scope>NUCLEOTIDE SEQUENCE [LARGE SCALE GENOMIC DNA]</scope>
    <source>
        <strain evidence="1 2">BE107</strain>
    </source>
</reference>
<evidence type="ECO:0008006" key="3">
    <source>
        <dbReference type="Google" id="ProtNLM"/>
    </source>
</evidence>
<dbReference type="RefSeq" id="WP_310090623.1">
    <property type="nucleotide sequence ID" value="NZ_JAVDTT010000001.1"/>
</dbReference>
<organism evidence="1 2">
    <name type="scientific">Pseudoxanthomonas sacheonensis</name>
    <dbReference type="NCBI Taxonomy" id="443615"/>
    <lineage>
        <taxon>Bacteria</taxon>
        <taxon>Pseudomonadati</taxon>
        <taxon>Pseudomonadota</taxon>
        <taxon>Gammaproteobacteria</taxon>
        <taxon>Lysobacterales</taxon>
        <taxon>Lysobacteraceae</taxon>
        <taxon>Pseudoxanthomonas</taxon>
    </lineage>
</organism>
<gene>
    <name evidence="1" type="ORF">J2W94_000937</name>
</gene>
<proteinExistence type="predicted"/>
<accession>A0ABU1RPH6</accession>
<evidence type="ECO:0000313" key="2">
    <source>
        <dbReference type="Proteomes" id="UP001254759"/>
    </source>
</evidence>
<comment type="caution">
    <text evidence="1">The sequence shown here is derived from an EMBL/GenBank/DDBJ whole genome shotgun (WGS) entry which is preliminary data.</text>
</comment>
<protein>
    <recommendedName>
        <fullName evidence="3">PocR domain-containing protein</fullName>
    </recommendedName>
</protein>
<sequence>MITLNTERGLERIASWDDIATISGFTPNIDPKTVKLKEIIGSYAFDAYIPCGLSTCHQPHGKGFLVAAVDGRVTNIGRFCGKTHFSVEFTQMSRVYLAAVRAQQNREFLGALKNQLPTISAEVAALKSGQNGASWIYSRINQLTGQTVSLPAPITNAVRQAIRRGDGILMKERAATKQEREDRAAAVDVAGLEHLRRNVSFGVEVRMGQLDGFAAIAPGSELRPILLAIEPFLSTLPDTDIDNLPDKQLRELSKVGGELDANLERLRTLVAAGRRLLVRQNISQLAPFATNRSETQSLEKFLRDLPQQEF</sequence>
<name>A0ABU1RPH6_9GAMM</name>
<evidence type="ECO:0000313" key="1">
    <source>
        <dbReference type="EMBL" id="MDR6840673.1"/>
    </source>
</evidence>
<keyword evidence="2" id="KW-1185">Reference proteome</keyword>
<dbReference type="Proteomes" id="UP001254759">
    <property type="component" value="Unassembled WGS sequence"/>
</dbReference>
<dbReference type="EMBL" id="JAVDTT010000001">
    <property type="protein sequence ID" value="MDR6840673.1"/>
    <property type="molecule type" value="Genomic_DNA"/>
</dbReference>